<dbReference type="AlphaFoldDB" id="A0AAE0BL20"/>
<feature type="region of interest" description="Disordered" evidence="1">
    <location>
        <begin position="610"/>
        <end position="636"/>
    </location>
</feature>
<feature type="region of interest" description="Disordered" evidence="1">
    <location>
        <begin position="202"/>
        <end position="223"/>
    </location>
</feature>
<dbReference type="EMBL" id="LGRX02034512">
    <property type="protein sequence ID" value="KAK3237612.1"/>
    <property type="molecule type" value="Genomic_DNA"/>
</dbReference>
<dbReference type="Proteomes" id="UP001190700">
    <property type="component" value="Unassembled WGS sequence"/>
</dbReference>
<evidence type="ECO:0000256" key="1">
    <source>
        <dbReference type="SAM" id="MobiDB-lite"/>
    </source>
</evidence>
<feature type="region of interest" description="Disordered" evidence="1">
    <location>
        <begin position="523"/>
        <end position="575"/>
    </location>
</feature>
<feature type="compositionally biased region" description="Low complexity" evidence="1">
    <location>
        <begin position="202"/>
        <end position="215"/>
    </location>
</feature>
<feature type="region of interest" description="Disordered" evidence="1">
    <location>
        <begin position="262"/>
        <end position="293"/>
    </location>
</feature>
<reference evidence="2 3" key="1">
    <citation type="journal article" date="2015" name="Genome Biol. Evol.">
        <title>Comparative Genomics of a Bacterivorous Green Alga Reveals Evolutionary Causalities and Consequences of Phago-Mixotrophic Mode of Nutrition.</title>
        <authorList>
            <person name="Burns J.A."/>
            <person name="Paasch A."/>
            <person name="Narechania A."/>
            <person name="Kim E."/>
        </authorList>
    </citation>
    <scope>NUCLEOTIDE SEQUENCE [LARGE SCALE GENOMIC DNA]</scope>
    <source>
        <strain evidence="2 3">PLY_AMNH</strain>
    </source>
</reference>
<gene>
    <name evidence="2" type="ORF">CYMTET_52326</name>
</gene>
<feature type="region of interest" description="Disordered" evidence="1">
    <location>
        <begin position="89"/>
        <end position="180"/>
    </location>
</feature>
<evidence type="ECO:0000313" key="3">
    <source>
        <dbReference type="Proteomes" id="UP001190700"/>
    </source>
</evidence>
<sequence length="681" mass="71745">MFQDGRGCVYHRRAVFQDGRGCVSCRRSMFQDGLGQGGAHRVWMPMGEVGDTHSREHGGAQGAMEFMFGGMVFDEDGAEGSRVVDPVIAWKSASPRPSHTSAKGGEEGAMSSAGPSSQHARAAAEAGASGGGEKGVRRSSAKRAELSASGSSGGVRFTRNGAPHSAPATRRASQGAASEADDVARLLRDADFWSAELRRGTAPAASASVHPAVATSNSKPSTWDMMEDGALDGWERQSADDDTFNGLLDRGHTRSPGYGVAEAAHRSASAPPHHHAGAFTDHSDASDTEDAYETGKLGGTISLSAMLKETFGEPLTMGEADPEQSDGVEVRAEDDLEESGGVEVRAEAGAAVCGSVEEQQARMLAAIRPLSRVRPSEEVMDEMTFSAIKMTALFSAPSTPPGSVQDIPSKKPVESLLAVPPQANGLPAEMNIPIPCEAVALGLDCELETSDAPMPMSARSNSSSSLTWRVSSINPTPRIREEGQAEWVTEGKGAVRGSSARSMDEVGALGHTLLQEALVGEGAATQAAPRDGTPQQEHPTGHIWPPRRDVPPGGDDRGESSQSETDGGAPEELGEVDLWKKEAEAARLERSLHPSGSMKVNLSKLVQTLDKQGTSRMTTCATVEATTGASTKPRPSISEELDEIEALLSACQGGEEPKWVMSETERARGSVEDLLLEFEER</sequence>
<proteinExistence type="predicted"/>
<evidence type="ECO:0000313" key="2">
    <source>
        <dbReference type="EMBL" id="KAK3237612.1"/>
    </source>
</evidence>
<keyword evidence="3" id="KW-1185">Reference proteome</keyword>
<protein>
    <submittedName>
        <fullName evidence="2">Uncharacterized protein</fullName>
    </submittedName>
</protein>
<accession>A0AAE0BL20</accession>
<feature type="compositionally biased region" description="Basic and acidic residues" evidence="1">
    <location>
        <begin position="546"/>
        <end position="559"/>
    </location>
</feature>
<comment type="caution">
    <text evidence="2">The sequence shown here is derived from an EMBL/GenBank/DDBJ whole genome shotgun (WGS) entry which is preliminary data.</text>
</comment>
<name>A0AAE0BL20_9CHLO</name>
<organism evidence="2 3">
    <name type="scientific">Cymbomonas tetramitiformis</name>
    <dbReference type="NCBI Taxonomy" id="36881"/>
    <lineage>
        <taxon>Eukaryota</taxon>
        <taxon>Viridiplantae</taxon>
        <taxon>Chlorophyta</taxon>
        <taxon>Pyramimonadophyceae</taxon>
        <taxon>Pyramimonadales</taxon>
        <taxon>Pyramimonadaceae</taxon>
        <taxon>Cymbomonas</taxon>
    </lineage>
</organism>
<feature type="compositionally biased region" description="Polar residues" evidence="1">
    <location>
        <begin position="610"/>
        <end position="630"/>
    </location>
</feature>